<evidence type="ECO:0000256" key="3">
    <source>
        <dbReference type="ARBA" id="ARBA00022801"/>
    </source>
</evidence>
<dbReference type="GO" id="GO:0006508">
    <property type="term" value="P:proteolysis"/>
    <property type="evidence" value="ECO:0007669"/>
    <property type="project" value="UniProtKB-KW"/>
</dbReference>
<keyword evidence="4" id="KW-0788">Thiol protease</keyword>
<comment type="similarity">
    <text evidence="1">Belongs to the peptidase C40 family.</text>
</comment>
<evidence type="ECO:0000256" key="1">
    <source>
        <dbReference type="ARBA" id="ARBA00007074"/>
    </source>
</evidence>
<dbReference type="InterPro" id="IPR027017">
    <property type="entry name" value="P60_peptidase_YkfC"/>
</dbReference>
<dbReference type="InterPro" id="IPR039439">
    <property type="entry name" value="SH3b1_dom"/>
</dbReference>
<name>A0A2I7N695_9NEIS</name>
<protein>
    <submittedName>
        <fullName evidence="6">NlpC-P60 family protein</fullName>
    </submittedName>
</protein>
<dbReference type="PROSITE" id="PS51935">
    <property type="entry name" value="NLPC_P60"/>
    <property type="match status" value="1"/>
</dbReference>
<dbReference type="AlphaFoldDB" id="A0A2I7N695"/>
<dbReference type="OrthoDB" id="9808890at2"/>
<evidence type="ECO:0000256" key="2">
    <source>
        <dbReference type="ARBA" id="ARBA00022670"/>
    </source>
</evidence>
<dbReference type="KEGG" id="nba:CUN60_06685"/>
<gene>
    <name evidence="6" type="ORF">CUN60_06685</name>
</gene>
<dbReference type="Gene3D" id="3.90.1720.10">
    <property type="entry name" value="endopeptidase domain like (from Nostoc punctiforme)"/>
    <property type="match status" value="1"/>
</dbReference>
<keyword evidence="3" id="KW-0378">Hydrolase</keyword>
<evidence type="ECO:0000313" key="7">
    <source>
        <dbReference type="Proteomes" id="UP000236655"/>
    </source>
</evidence>
<accession>A0A2I7N695</accession>
<dbReference type="EMBL" id="CP024847">
    <property type="protein sequence ID" value="AUR51997.1"/>
    <property type="molecule type" value="Genomic_DNA"/>
</dbReference>
<evidence type="ECO:0000256" key="4">
    <source>
        <dbReference type="ARBA" id="ARBA00022807"/>
    </source>
</evidence>
<feature type="domain" description="NlpC/P60" evidence="5">
    <location>
        <begin position="312"/>
        <end position="440"/>
    </location>
</feature>
<evidence type="ECO:0000259" key="5">
    <source>
        <dbReference type="PROSITE" id="PS51935"/>
    </source>
</evidence>
<proteinExistence type="inferred from homology"/>
<dbReference type="Pfam" id="PF12913">
    <property type="entry name" value="SH3_6"/>
    <property type="match status" value="1"/>
</dbReference>
<evidence type="ECO:0000313" key="6">
    <source>
        <dbReference type="EMBL" id="AUR51997.1"/>
    </source>
</evidence>
<dbReference type="SUPFAM" id="SSF54001">
    <property type="entry name" value="Cysteine proteinases"/>
    <property type="match status" value="1"/>
</dbReference>
<keyword evidence="2" id="KW-0645">Protease</keyword>
<dbReference type="InterPro" id="IPR038765">
    <property type="entry name" value="Papain-like_cys_pep_sf"/>
</dbReference>
<dbReference type="RefSeq" id="WP_102951293.1">
    <property type="nucleotide sequence ID" value="NZ_CP024847.1"/>
</dbReference>
<sequence>MNKIITYFLIFTCIISKALGQDTINVFPIEHYDQNIDNWISPASPNYDKPLVSADYQEQRLADFYRHYYSDADDDLSPWSKDYVNKELVKGSGKGIINYESQIITNFYLHDGKQNRAPYALNYRPYTYQQFQNIANNMDFDDQMTFAYVSENRAIAIDNLDLRALPTTEPLFYNHNIAGEGYPFDNLQTAAVFTGMPLYVVKESKDKIWSLVVSSDAIGWVKTAGIIRVNEPFIKKWLNAANHGLVAMTKEQAITDTKKINYGVAYNGNTLPLTTETDDDYKVLIPVRGNNGYASTKEVILSKKHSTKMPMQLTPHNMIGIIKNQIGKPYGWGSQLFDYDCSAETKALFTPFGFYLPRNSQDQAEAGNKVAILDKLSSQEREAYLLKNGHGFMTLVQIPGHVLLYLGNYPNPNSQNHEMVPLSYQNIWGLRTAANDSRSIIGGAVILPLLSAYPENSSLLSFFNSEYRPKFRLIYLDNESDNKLD</sequence>
<dbReference type="PIRSF" id="PIRSF019015">
    <property type="entry name" value="P60_peptidase_YkfC"/>
    <property type="match status" value="1"/>
</dbReference>
<organism evidence="6 7">
    <name type="scientific">Aquella oligotrophica</name>
    <dbReference type="NCBI Taxonomy" id="2067065"/>
    <lineage>
        <taxon>Bacteria</taxon>
        <taxon>Pseudomonadati</taxon>
        <taxon>Pseudomonadota</taxon>
        <taxon>Betaproteobacteria</taxon>
        <taxon>Neisseriales</taxon>
        <taxon>Neisseriaceae</taxon>
        <taxon>Aquella</taxon>
    </lineage>
</organism>
<dbReference type="Proteomes" id="UP000236655">
    <property type="component" value="Chromosome"/>
</dbReference>
<dbReference type="Pfam" id="PF00877">
    <property type="entry name" value="NLPC_P60"/>
    <property type="match status" value="1"/>
</dbReference>
<dbReference type="InterPro" id="IPR000064">
    <property type="entry name" value="NLP_P60_dom"/>
</dbReference>
<reference evidence="7" key="1">
    <citation type="submission" date="2017-11" db="EMBL/GenBank/DDBJ databases">
        <authorList>
            <person name="Chan K.G."/>
            <person name="Lee L.S."/>
        </authorList>
    </citation>
    <scope>NUCLEOTIDE SEQUENCE [LARGE SCALE GENOMIC DNA]</scope>
    <source>
        <strain evidence="7">DSM 100970</strain>
    </source>
</reference>
<keyword evidence="7" id="KW-1185">Reference proteome</keyword>
<dbReference type="GO" id="GO:0008234">
    <property type="term" value="F:cysteine-type peptidase activity"/>
    <property type="evidence" value="ECO:0007669"/>
    <property type="project" value="UniProtKB-KW"/>
</dbReference>